<dbReference type="EMBL" id="LRPY01000191">
    <property type="protein sequence ID" value="KXA17630.1"/>
    <property type="molecule type" value="Genomic_DNA"/>
</dbReference>
<keyword evidence="4" id="KW-1185">Reference proteome</keyword>
<dbReference type="Proteomes" id="UP000070401">
    <property type="component" value="Unassembled WGS sequence"/>
</dbReference>
<dbReference type="RefSeq" id="WP_032838391.1">
    <property type="nucleotide sequence ID" value="NZ_KQ956753.1"/>
</dbReference>
<evidence type="ECO:0000313" key="3">
    <source>
        <dbReference type="EMBL" id="KXA17630.1"/>
    </source>
</evidence>
<comment type="caution">
    <text evidence="3">The sequence shown here is derived from an EMBL/GenBank/DDBJ whole genome shotgun (WGS) entry which is preliminary data.</text>
</comment>
<dbReference type="AlphaFoldDB" id="A0A133NMW9"/>
<dbReference type="InterPro" id="IPR000468">
    <property type="entry name" value="Barstar"/>
</dbReference>
<dbReference type="InterPro" id="IPR035905">
    <property type="entry name" value="Barstar-like_sf"/>
</dbReference>
<protein>
    <recommendedName>
        <fullName evidence="2">Barstar (barnase inhibitor) domain-containing protein</fullName>
    </recommendedName>
</protein>
<name>A0A133NMW9_FUSNU</name>
<evidence type="ECO:0000256" key="1">
    <source>
        <dbReference type="ARBA" id="ARBA00006845"/>
    </source>
</evidence>
<feature type="domain" description="Barstar (barnase inhibitor)" evidence="2">
    <location>
        <begin position="107"/>
        <end position="181"/>
    </location>
</feature>
<gene>
    <name evidence="3" type="ORF">HMPREF3221_01940</name>
</gene>
<dbReference type="PATRIC" id="fig|851.8.peg.1953"/>
<evidence type="ECO:0000313" key="4">
    <source>
        <dbReference type="Proteomes" id="UP000070401"/>
    </source>
</evidence>
<accession>A0A133NMW9</accession>
<comment type="similarity">
    <text evidence="1">Belongs to the barstar family.</text>
</comment>
<reference evidence="4" key="1">
    <citation type="submission" date="2016-01" db="EMBL/GenBank/DDBJ databases">
        <authorList>
            <person name="Mitreva M."/>
            <person name="Pepin K.H."/>
            <person name="Mihindukulasuriya K.A."/>
            <person name="Fulton R."/>
            <person name="Fronick C."/>
            <person name="O'Laughlin M."/>
            <person name="Miner T."/>
            <person name="Herter B."/>
            <person name="Rosa B.A."/>
            <person name="Cordes M."/>
            <person name="Tomlinson C."/>
            <person name="Wollam A."/>
            <person name="Palsikar V.B."/>
            <person name="Mardis E.R."/>
            <person name="Wilson R.K."/>
        </authorList>
    </citation>
    <scope>NUCLEOTIDE SEQUENCE [LARGE SCALE GENOMIC DNA]</scope>
    <source>
        <strain evidence="4">MJR7757B</strain>
    </source>
</reference>
<sequence length="190" mass="23044">MKYIRIICLYLKKYISDKQFENIFYQDIDGFQDALEEEVYWNILSSNFNKKEDIITINTYLYNYMLKNYKSIYDEISDAYIENLINSNEDNVVIDILKKRYEQKEEVFINFYNINNKLELIFSIKKALNLPQHCGNNWDAIEDFIYDTILPKKIILHNWNNIKEKFPQDAIILRRILNKINPKYCTVLYD</sequence>
<dbReference type="Gene3D" id="3.30.370.10">
    <property type="entry name" value="Barstar-like"/>
    <property type="match status" value="1"/>
</dbReference>
<evidence type="ECO:0000259" key="2">
    <source>
        <dbReference type="Pfam" id="PF01337"/>
    </source>
</evidence>
<organism evidence="3 4">
    <name type="scientific">Fusobacterium nucleatum</name>
    <dbReference type="NCBI Taxonomy" id="851"/>
    <lineage>
        <taxon>Bacteria</taxon>
        <taxon>Fusobacteriati</taxon>
        <taxon>Fusobacteriota</taxon>
        <taxon>Fusobacteriia</taxon>
        <taxon>Fusobacteriales</taxon>
        <taxon>Fusobacteriaceae</taxon>
        <taxon>Fusobacterium</taxon>
    </lineage>
</organism>
<dbReference type="Pfam" id="PF01337">
    <property type="entry name" value="Barstar"/>
    <property type="match status" value="1"/>
</dbReference>
<proteinExistence type="inferred from homology"/>
<dbReference type="SUPFAM" id="SSF52038">
    <property type="entry name" value="Barstar-related"/>
    <property type="match status" value="1"/>
</dbReference>